<keyword evidence="9" id="KW-0804">Transcription</keyword>
<dbReference type="Gene3D" id="1.10.10.60">
    <property type="entry name" value="Homeodomain-like"/>
    <property type="match status" value="1"/>
</dbReference>
<dbReference type="InterPro" id="IPR019787">
    <property type="entry name" value="Znf_PHD-finger"/>
</dbReference>
<feature type="compositionally biased region" description="Basic residues" evidence="14">
    <location>
        <begin position="386"/>
        <end position="395"/>
    </location>
</feature>
<evidence type="ECO:0000259" key="15">
    <source>
        <dbReference type="PROSITE" id="PS50016"/>
    </source>
</evidence>
<comment type="subcellular location">
    <subcellularLocation>
        <location evidence="1 11 13">Nucleus</location>
    </subcellularLocation>
</comment>
<dbReference type="Pfam" id="PF00046">
    <property type="entry name" value="Homeodomain"/>
    <property type="match status" value="1"/>
</dbReference>
<evidence type="ECO:0000256" key="11">
    <source>
        <dbReference type="PROSITE-ProRule" id="PRU00108"/>
    </source>
</evidence>
<dbReference type="EMBL" id="JBFOLJ010000014">
    <property type="protein sequence ID" value="KAL2477348.1"/>
    <property type="molecule type" value="Genomic_DNA"/>
</dbReference>
<name>A0ABD1QN15_9LAMI</name>
<feature type="compositionally biased region" description="Polar residues" evidence="14">
    <location>
        <begin position="350"/>
        <end position="359"/>
    </location>
</feature>
<dbReference type="AlphaFoldDB" id="A0ABD1QN15"/>
<feature type="compositionally biased region" description="Acidic residues" evidence="14">
    <location>
        <begin position="618"/>
        <end position="633"/>
    </location>
</feature>
<dbReference type="PANTHER" id="PTHR12628">
    <property type="entry name" value="POLYCOMB-LIKE TRANSCRIPTION FACTOR"/>
    <property type="match status" value="1"/>
</dbReference>
<dbReference type="InterPro" id="IPR019786">
    <property type="entry name" value="Zinc_finger_PHD-type_CS"/>
</dbReference>
<comment type="caution">
    <text evidence="17">The sequence shown here is derived from an EMBL/GenBank/DDBJ whole genome shotgun (WGS) entry which is preliminary data.</text>
</comment>
<evidence type="ECO:0000256" key="3">
    <source>
        <dbReference type="ARBA" id="ARBA00022723"/>
    </source>
</evidence>
<feature type="region of interest" description="Disordered" evidence="14">
    <location>
        <begin position="888"/>
        <end position="994"/>
    </location>
</feature>
<protein>
    <submittedName>
        <fullName evidence="17">Pathogenesis-related homeodomain protein-like</fullName>
    </submittedName>
</protein>
<evidence type="ECO:0000313" key="17">
    <source>
        <dbReference type="EMBL" id="KAL2477314.1"/>
    </source>
</evidence>
<feature type="region of interest" description="Disordered" evidence="14">
    <location>
        <begin position="581"/>
        <end position="722"/>
    </location>
</feature>
<feature type="compositionally biased region" description="Basic and acidic residues" evidence="14">
    <location>
        <begin position="920"/>
        <end position="932"/>
    </location>
</feature>
<evidence type="ECO:0000256" key="2">
    <source>
        <dbReference type="ARBA" id="ARBA00007427"/>
    </source>
</evidence>
<evidence type="ECO:0000256" key="8">
    <source>
        <dbReference type="ARBA" id="ARBA00023155"/>
    </source>
</evidence>
<evidence type="ECO:0000313" key="18">
    <source>
        <dbReference type="EMBL" id="KAL2477348.1"/>
    </source>
</evidence>
<dbReference type="PROSITE" id="PS50071">
    <property type="entry name" value="HOMEOBOX_2"/>
    <property type="match status" value="1"/>
</dbReference>
<proteinExistence type="inferred from homology"/>
<dbReference type="InterPro" id="IPR009057">
    <property type="entry name" value="Homeodomain-like_sf"/>
</dbReference>
<keyword evidence="5" id="KW-0862">Zinc</keyword>
<dbReference type="InterPro" id="IPR001965">
    <property type="entry name" value="Znf_PHD"/>
</dbReference>
<dbReference type="SUPFAM" id="SSF57903">
    <property type="entry name" value="FYVE/PHD zinc finger"/>
    <property type="match status" value="1"/>
</dbReference>
<dbReference type="GO" id="GO:0008270">
    <property type="term" value="F:zinc ion binding"/>
    <property type="evidence" value="ECO:0007669"/>
    <property type="project" value="UniProtKB-KW"/>
</dbReference>
<dbReference type="PANTHER" id="PTHR12628:SF13">
    <property type="entry name" value="HOMEOBOX PROTEIN HAT3.1"/>
    <property type="match status" value="1"/>
</dbReference>
<dbReference type="PROSITE" id="PS01359">
    <property type="entry name" value="ZF_PHD_1"/>
    <property type="match status" value="1"/>
</dbReference>
<evidence type="ECO:0000259" key="16">
    <source>
        <dbReference type="PROSITE" id="PS50071"/>
    </source>
</evidence>
<reference evidence="17" key="2">
    <citation type="submission" date="2024-07" db="EMBL/GenBank/DDBJ databases">
        <title>Two chromosome-level genome assemblies of Korean endemic species Abeliophyllum distichum and Forsythia ovata (Oleaceae).</title>
        <authorList>
            <person name="Mun J.H."/>
        </authorList>
    </citation>
    <scope>NUCLEOTIDE SEQUENCE</scope>
    <source>
        <strain evidence="17">KNKB202402200001</strain>
        <tissue evidence="17">Leaf</tissue>
    </source>
</reference>
<feature type="region of interest" description="Disordered" evidence="14">
    <location>
        <begin position="754"/>
        <end position="845"/>
    </location>
</feature>
<evidence type="ECO:0000256" key="9">
    <source>
        <dbReference type="ARBA" id="ARBA00023163"/>
    </source>
</evidence>
<keyword evidence="6" id="KW-0805">Transcription regulation</keyword>
<feature type="domain" description="Homeobox" evidence="16">
    <location>
        <begin position="838"/>
        <end position="898"/>
    </location>
</feature>
<evidence type="ECO:0000256" key="4">
    <source>
        <dbReference type="ARBA" id="ARBA00022771"/>
    </source>
</evidence>
<keyword evidence="3" id="KW-0479">Metal-binding</keyword>
<evidence type="ECO:0000256" key="5">
    <source>
        <dbReference type="ARBA" id="ARBA00022833"/>
    </source>
</evidence>
<reference evidence="19" key="1">
    <citation type="submission" date="2024-07" db="EMBL/GenBank/DDBJ databases">
        <title>Two chromosome-level genome assemblies of Korean endemic species Abeliophyllum distichum and Forsythia ovata (Oleaceae).</title>
        <authorList>
            <person name="Jang H."/>
        </authorList>
    </citation>
    <scope>NUCLEOTIDE SEQUENCE [LARGE SCALE GENOMIC DNA]</scope>
</reference>
<dbReference type="SUPFAM" id="SSF46689">
    <property type="entry name" value="Homeodomain-like"/>
    <property type="match status" value="1"/>
</dbReference>
<feature type="compositionally biased region" description="Basic and acidic residues" evidence="14">
    <location>
        <begin position="797"/>
        <end position="813"/>
    </location>
</feature>
<feature type="compositionally biased region" description="Basic and acidic residues" evidence="14">
    <location>
        <begin position="604"/>
        <end position="615"/>
    </location>
</feature>
<feature type="DNA-binding region" description="Homeobox" evidence="11">
    <location>
        <begin position="840"/>
        <end position="899"/>
    </location>
</feature>
<evidence type="ECO:0000256" key="13">
    <source>
        <dbReference type="RuleBase" id="RU000682"/>
    </source>
</evidence>
<evidence type="ECO:0000256" key="7">
    <source>
        <dbReference type="ARBA" id="ARBA00023125"/>
    </source>
</evidence>
<dbReference type="EMBL" id="JBFOLJ010000014">
    <property type="protein sequence ID" value="KAL2477314.1"/>
    <property type="molecule type" value="Genomic_DNA"/>
</dbReference>
<gene>
    <name evidence="17" type="ORF">Fot_46328</name>
    <name evidence="18" type="ORF">Fot_46362</name>
</gene>
<feature type="domain" description="PHD-type" evidence="15">
    <location>
        <begin position="492"/>
        <end position="549"/>
    </location>
</feature>
<evidence type="ECO:0000313" key="19">
    <source>
        <dbReference type="Proteomes" id="UP001604277"/>
    </source>
</evidence>
<dbReference type="InterPro" id="IPR045876">
    <property type="entry name" value="PRHA-like_PHD-finger"/>
</dbReference>
<dbReference type="CDD" id="cd15504">
    <property type="entry name" value="PHD_PRHA_like"/>
    <property type="match status" value="1"/>
</dbReference>
<comment type="similarity">
    <text evidence="2">Belongs to the PHD-associated homeobox family.</text>
</comment>
<dbReference type="GO" id="GO:0003677">
    <property type="term" value="F:DNA binding"/>
    <property type="evidence" value="ECO:0007669"/>
    <property type="project" value="UniProtKB-UniRule"/>
</dbReference>
<evidence type="ECO:0000256" key="1">
    <source>
        <dbReference type="ARBA" id="ARBA00004123"/>
    </source>
</evidence>
<feature type="compositionally biased region" description="Basic and acidic residues" evidence="14">
    <location>
        <begin position="363"/>
        <end position="377"/>
    </location>
</feature>
<dbReference type="GO" id="GO:0005634">
    <property type="term" value="C:nucleus"/>
    <property type="evidence" value="ECO:0007669"/>
    <property type="project" value="UniProtKB-SubCell"/>
</dbReference>
<dbReference type="Proteomes" id="UP001604277">
    <property type="component" value="Unassembled WGS sequence"/>
</dbReference>
<feature type="region of interest" description="Disordered" evidence="14">
    <location>
        <begin position="1"/>
        <end position="26"/>
    </location>
</feature>
<keyword evidence="7 11" id="KW-0238">DNA-binding</keyword>
<dbReference type="InterPro" id="IPR013083">
    <property type="entry name" value="Znf_RING/FYVE/PHD"/>
</dbReference>
<evidence type="ECO:0000256" key="12">
    <source>
        <dbReference type="PROSITE-ProRule" id="PRU00146"/>
    </source>
</evidence>
<dbReference type="Gene3D" id="3.30.40.10">
    <property type="entry name" value="Zinc/RING finger domain, C3HC4 (zinc finger)"/>
    <property type="match status" value="1"/>
</dbReference>
<feature type="compositionally biased region" description="Polar residues" evidence="14">
    <location>
        <begin position="966"/>
        <end position="977"/>
    </location>
</feature>
<dbReference type="SMART" id="SM00249">
    <property type="entry name" value="PHD"/>
    <property type="match status" value="1"/>
</dbReference>
<dbReference type="SMART" id="SM00389">
    <property type="entry name" value="HOX"/>
    <property type="match status" value="1"/>
</dbReference>
<organism evidence="17 19">
    <name type="scientific">Forsythia ovata</name>
    <dbReference type="NCBI Taxonomy" id="205694"/>
    <lineage>
        <taxon>Eukaryota</taxon>
        <taxon>Viridiplantae</taxon>
        <taxon>Streptophyta</taxon>
        <taxon>Embryophyta</taxon>
        <taxon>Tracheophyta</taxon>
        <taxon>Spermatophyta</taxon>
        <taxon>Magnoliopsida</taxon>
        <taxon>eudicotyledons</taxon>
        <taxon>Gunneridae</taxon>
        <taxon>Pentapetalae</taxon>
        <taxon>asterids</taxon>
        <taxon>lamiids</taxon>
        <taxon>Lamiales</taxon>
        <taxon>Oleaceae</taxon>
        <taxon>Forsythieae</taxon>
        <taxon>Forsythia</taxon>
    </lineage>
</organism>
<accession>A0ABD1QN15</accession>
<feature type="compositionally biased region" description="Polar residues" evidence="14">
    <location>
        <begin position="985"/>
        <end position="994"/>
    </location>
</feature>
<dbReference type="PROSITE" id="PS50016">
    <property type="entry name" value="ZF_PHD_2"/>
    <property type="match status" value="1"/>
</dbReference>
<keyword evidence="19" id="KW-1185">Reference proteome</keyword>
<evidence type="ECO:0000256" key="10">
    <source>
        <dbReference type="ARBA" id="ARBA00023242"/>
    </source>
</evidence>
<feature type="region of interest" description="Disordered" evidence="14">
    <location>
        <begin position="331"/>
        <end position="405"/>
    </location>
</feature>
<dbReference type="InterPro" id="IPR001356">
    <property type="entry name" value="HD"/>
</dbReference>
<feature type="compositionally biased region" description="Basic and acidic residues" evidence="14">
    <location>
        <begin position="899"/>
        <end position="912"/>
    </location>
</feature>
<evidence type="ECO:0000256" key="14">
    <source>
        <dbReference type="SAM" id="MobiDB-lite"/>
    </source>
</evidence>
<dbReference type="CDD" id="cd00086">
    <property type="entry name" value="homeodomain"/>
    <property type="match status" value="1"/>
</dbReference>
<sequence>MDAPVQQENCESEGAASHKQLADEGREELHCTDLLGQNCQNVDSVQKGLTEVGTQESELKISEVLNQNSKCETEGAASSKQPVTEGREELHCTTDVNDLLGQNCQMVDNVQKGSTEVGTLESVLKISEVLSQNSKCETEGAASPKQPTFEGREELHFTSFGYDLLGQKCQKVENVQKGSTEEETQEYGLERLEYSEVLNQNSKIESQTPNDCKLDCGIVVNELMEHKEVVGAENIENKLASTEETTTGFEEVGPTPRDVTQNFSAEQIGPRLENITTSSVIENLEGPPENKAMTVVLALGYFGTRPGLASVNPLSGQAEAMQKDVNNASSLLKAEDEGTPVQLRTKRSTSKSSANSQWVLRSKSQEKPKASDPKDTAGEDNANGERKRRGRKKKQMEKGPANEFSRTRTHLRYLLHRIRYEQNLIDAYSAEGWKGQSLEKLKPEKELQRAKSHILGYKLRIRELFQRLDLSLAVGKLPASLFDSKGEIDSEDIFCSKCGIKDMTADNDIILCDGACERGYHQFCLDPPLLKQDIPPGDEGWLCPGCDCKVDCIDCLNDFQGTNLSVVESWEKIFPEAAASASGKKLDDGSGSSSDDSEDDDYDPDKLDAVEKVSGDELSYDEFGDESSSDDSDYFSASDDLVASPNNKQYLGLPSDDSEDDDFDPAAPVQDEEVKQDSSSSDFTSDSEDLGALLDDAATPGISPVLGADEEKSEAGKVKRSLRGELSYLLETNDVPISGKRHVERLDYKILNDETYGNSSSESSDEDFEDITARKRRKINREKAAAMSPDKTPLSKNEMHAKDENHKESEHGSKRTNKKLIDGGTNNAPAEAGSGGANVKRSAPKRLGEAVTQRLLESFRKNQYPERAEKDKLAKELELTIQQVAKWFENTRWSFNHRPQMELKKTETDSKEGTSLYQGNEKRPELESDSVTKDNSSSGVVNLATEAASGRKSGMPKSRKRESRTDQPPDTQQTSSPEGRRSSRVKTTNSESAA</sequence>
<dbReference type="FunFam" id="3.30.40.10:FF:000650">
    <property type="entry name" value="Homeobox protein HAT3.1"/>
    <property type="match status" value="1"/>
</dbReference>
<keyword evidence="8 11" id="KW-0371">Homeobox</keyword>
<evidence type="ECO:0000256" key="6">
    <source>
        <dbReference type="ARBA" id="ARBA00023015"/>
    </source>
</evidence>
<keyword evidence="10 11" id="KW-0539">Nucleus</keyword>
<dbReference type="InterPro" id="IPR011011">
    <property type="entry name" value="Znf_FYVE_PHD"/>
</dbReference>
<keyword evidence="4 12" id="KW-0863">Zinc-finger</keyword>
<dbReference type="Pfam" id="PF00628">
    <property type="entry name" value="PHD"/>
    <property type="match status" value="1"/>
</dbReference>